<evidence type="ECO:0000313" key="6">
    <source>
        <dbReference type="Proteomes" id="UP000007468"/>
    </source>
</evidence>
<evidence type="ECO:0000256" key="1">
    <source>
        <dbReference type="ARBA" id="ARBA00022679"/>
    </source>
</evidence>
<dbReference type="NCBIfam" id="TIGR01575">
    <property type="entry name" value="rimI"/>
    <property type="match status" value="1"/>
</dbReference>
<sequence length="149" mass="17093">MIILERMNQNHITQVYDLEMSCFAIPWSLCSLYDQLLQPAACYFVALDCDKVVGYGGFVQVLDEGNINNIAVLPEYRQQKIGTEILEKLIAEGNKLGVKDFFLEVRVSNEPAKTLYHNNGFKEVGIRKAYYKDNNEDAIVMRKSMEEED</sequence>
<dbReference type="EC" id="2.3.1.266" evidence="3"/>
<dbReference type="STRING" id="546269.HMPREF0389_01444"/>
<gene>
    <name evidence="5" type="primary">rimI</name>
    <name evidence="5" type="ordered locus">HMPREF0389_01444</name>
</gene>
<dbReference type="GO" id="GO:0008999">
    <property type="term" value="F:protein-N-terminal-alanine acetyltransferase activity"/>
    <property type="evidence" value="ECO:0007669"/>
    <property type="project" value="UniProtKB-EC"/>
</dbReference>
<dbReference type="Pfam" id="PF00583">
    <property type="entry name" value="Acetyltransf_1"/>
    <property type="match status" value="1"/>
</dbReference>
<keyword evidence="3" id="KW-0963">Cytoplasm</keyword>
<name>D6GTK6_FILAD</name>
<dbReference type="InterPro" id="IPR000182">
    <property type="entry name" value="GNAT_dom"/>
</dbReference>
<evidence type="ECO:0000256" key="2">
    <source>
        <dbReference type="ARBA" id="ARBA00023315"/>
    </source>
</evidence>
<dbReference type="AlphaFoldDB" id="D6GTK6"/>
<evidence type="ECO:0000259" key="4">
    <source>
        <dbReference type="PROSITE" id="PS51186"/>
    </source>
</evidence>
<proteinExistence type="inferred from homology"/>
<dbReference type="SUPFAM" id="SSF55729">
    <property type="entry name" value="Acyl-CoA N-acyltransferases (Nat)"/>
    <property type="match status" value="1"/>
</dbReference>
<accession>D6GTK6</accession>
<comment type="subcellular location">
    <subcellularLocation>
        <location evidence="3">Cytoplasm</location>
    </subcellularLocation>
</comment>
<dbReference type="PATRIC" id="fig|546269.5.peg.904"/>
<comment type="function">
    <text evidence="3">Acetylates the N-terminal alanine of ribosomal protein bS18.</text>
</comment>
<dbReference type="InterPro" id="IPR016181">
    <property type="entry name" value="Acyl_CoA_acyltransferase"/>
</dbReference>
<dbReference type="Proteomes" id="UP000007468">
    <property type="component" value="Chromosome"/>
</dbReference>
<reference evidence="6" key="1">
    <citation type="submission" date="2010-12" db="EMBL/GenBank/DDBJ databases">
        <title>The genome sequence of Filifactor alocis strain ATCC 35896.</title>
        <authorList>
            <consortium name="The Broad Institute Genome Sequencing Platform"/>
            <person name="Ward D."/>
            <person name="Earl A."/>
            <person name="Feldgarden M."/>
            <person name="Young S.K."/>
            <person name="Gargeya S."/>
            <person name="Zeng Q."/>
            <person name="Alvarado L."/>
            <person name="Berlin A."/>
            <person name="Bochicchio J."/>
            <person name="Chapman S.B."/>
            <person name="Chen Z."/>
            <person name="Freedman E."/>
            <person name="Gellesch M."/>
            <person name="Goldberg J."/>
            <person name="Griggs A."/>
            <person name="Gujja S."/>
            <person name="Heilman E."/>
            <person name="Heiman D."/>
            <person name="Howarth C."/>
            <person name="Mehta T."/>
            <person name="Neiman D."/>
            <person name="Pearson M."/>
            <person name="Roberts A."/>
            <person name="Saif S."/>
            <person name="Shea T."/>
            <person name="Shenoy N."/>
            <person name="Sisk P."/>
            <person name="Stolte C."/>
            <person name="Sykes S."/>
            <person name="White J."/>
            <person name="Yandava C."/>
            <person name="Izard J."/>
            <person name="Blanton J.M."/>
            <person name="Baranova O.V."/>
            <person name="Tanner A.C."/>
            <person name="Dewhirst F.E."/>
            <person name="Haas B."/>
            <person name="Nusbaum C."/>
            <person name="Birren B."/>
        </authorList>
    </citation>
    <scope>NUCLEOTIDE SEQUENCE [LARGE SCALE GENOMIC DNA]</scope>
    <source>
        <strain evidence="6">ATCC 35896 / D40 B5</strain>
    </source>
</reference>
<dbReference type="KEGG" id="faa:HMPREF0389_01444"/>
<dbReference type="PROSITE" id="PS51186">
    <property type="entry name" value="GNAT"/>
    <property type="match status" value="1"/>
</dbReference>
<dbReference type="PANTHER" id="PTHR42919:SF8">
    <property type="entry name" value="N-ALPHA-ACETYLTRANSFERASE 50"/>
    <property type="match status" value="1"/>
</dbReference>
<protein>
    <recommendedName>
        <fullName evidence="3">[Ribosomal protein bS18]-alanine N-acetyltransferase</fullName>
        <ecNumber evidence="3">2.3.1.266</ecNumber>
    </recommendedName>
</protein>
<dbReference type="Gene3D" id="3.40.630.30">
    <property type="match status" value="1"/>
</dbReference>
<comment type="catalytic activity">
    <reaction evidence="3">
        <text>N-terminal L-alanyl-[ribosomal protein bS18] + acetyl-CoA = N-terminal N(alpha)-acetyl-L-alanyl-[ribosomal protein bS18] + CoA + H(+)</text>
        <dbReference type="Rhea" id="RHEA:43756"/>
        <dbReference type="Rhea" id="RHEA-COMP:10676"/>
        <dbReference type="Rhea" id="RHEA-COMP:10677"/>
        <dbReference type="ChEBI" id="CHEBI:15378"/>
        <dbReference type="ChEBI" id="CHEBI:57287"/>
        <dbReference type="ChEBI" id="CHEBI:57288"/>
        <dbReference type="ChEBI" id="CHEBI:64718"/>
        <dbReference type="ChEBI" id="CHEBI:83683"/>
        <dbReference type="EC" id="2.3.1.266"/>
    </reaction>
</comment>
<keyword evidence="2 5" id="KW-0012">Acyltransferase</keyword>
<comment type="similarity">
    <text evidence="3">Belongs to the acetyltransferase family. RimI subfamily.</text>
</comment>
<dbReference type="EMBL" id="CP002390">
    <property type="protein sequence ID" value="EFE27813.1"/>
    <property type="molecule type" value="Genomic_DNA"/>
</dbReference>
<dbReference type="CDD" id="cd04301">
    <property type="entry name" value="NAT_SF"/>
    <property type="match status" value="1"/>
</dbReference>
<dbReference type="GO" id="GO:0005737">
    <property type="term" value="C:cytoplasm"/>
    <property type="evidence" value="ECO:0007669"/>
    <property type="project" value="UniProtKB-SubCell"/>
</dbReference>
<dbReference type="RefSeq" id="WP_014262496.1">
    <property type="nucleotide sequence ID" value="NC_016630.1"/>
</dbReference>
<evidence type="ECO:0000313" key="5">
    <source>
        <dbReference type="EMBL" id="EFE27813.1"/>
    </source>
</evidence>
<organism evidence="5 6">
    <name type="scientific">Filifactor alocis (strain ATCC 35896 / CCUG 47790 / D40 B5)</name>
    <name type="common">Fusobacterium alocis</name>
    <dbReference type="NCBI Taxonomy" id="546269"/>
    <lineage>
        <taxon>Bacteria</taxon>
        <taxon>Bacillati</taxon>
        <taxon>Bacillota</taxon>
        <taxon>Clostridia</taxon>
        <taxon>Peptostreptococcales</taxon>
        <taxon>Filifactoraceae</taxon>
        <taxon>Filifactor</taxon>
    </lineage>
</organism>
<dbReference type="InterPro" id="IPR006464">
    <property type="entry name" value="AcTrfase_RimI/Ard1"/>
</dbReference>
<dbReference type="InterPro" id="IPR051556">
    <property type="entry name" value="N-term/lysine_N-AcTrnsfr"/>
</dbReference>
<feature type="domain" description="N-acetyltransferase" evidence="4">
    <location>
        <begin position="2"/>
        <end position="146"/>
    </location>
</feature>
<evidence type="ECO:0000256" key="3">
    <source>
        <dbReference type="RuleBase" id="RU363094"/>
    </source>
</evidence>
<dbReference type="OrthoDB" id="9794566at2"/>
<dbReference type="eggNOG" id="COG0456">
    <property type="taxonomic scope" value="Bacteria"/>
</dbReference>
<keyword evidence="1 5" id="KW-0808">Transferase</keyword>
<dbReference type="PANTHER" id="PTHR42919">
    <property type="entry name" value="N-ALPHA-ACETYLTRANSFERASE"/>
    <property type="match status" value="1"/>
</dbReference>
<keyword evidence="6" id="KW-1185">Reference proteome</keyword>